<dbReference type="EMBL" id="LAZR01014033">
    <property type="protein sequence ID" value="KKM19258.1"/>
    <property type="molecule type" value="Genomic_DNA"/>
</dbReference>
<proteinExistence type="predicted"/>
<name>A0A0F9KAW0_9ZZZZ</name>
<gene>
    <name evidence="1" type="ORF">LCGC14_1657500</name>
</gene>
<dbReference type="Gene3D" id="3.40.50.150">
    <property type="entry name" value="Vaccinia Virus protein VP39"/>
    <property type="match status" value="1"/>
</dbReference>
<evidence type="ECO:0000313" key="1">
    <source>
        <dbReference type="EMBL" id="KKM19258.1"/>
    </source>
</evidence>
<accession>A0A0F9KAW0</accession>
<comment type="caution">
    <text evidence="1">The sequence shown here is derived from an EMBL/GenBank/DDBJ whole genome shotgun (WGS) entry which is preliminary data.</text>
</comment>
<protein>
    <recommendedName>
        <fullName evidence="2">Methyltransferase type 11 domain-containing protein</fullName>
    </recommendedName>
</protein>
<dbReference type="Pfam" id="PF13489">
    <property type="entry name" value="Methyltransf_23"/>
    <property type="match status" value="1"/>
</dbReference>
<reference evidence="1" key="1">
    <citation type="journal article" date="2015" name="Nature">
        <title>Complex archaea that bridge the gap between prokaryotes and eukaryotes.</title>
        <authorList>
            <person name="Spang A."/>
            <person name="Saw J.H."/>
            <person name="Jorgensen S.L."/>
            <person name="Zaremba-Niedzwiedzka K."/>
            <person name="Martijn J."/>
            <person name="Lind A.E."/>
            <person name="van Eijk R."/>
            <person name="Schleper C."/>
            <person name="Guy L."/>
            <person name="Ettema T.J."/>
        </authorList>
    </citation>
    <scope>NUCLEOTIDE SEQUENCE</scope>
</reference>
<dbReference type="PROSITE" id="PS51257">
    <property type="entry name" value="PROKAR_LIPOPROTEIN"/>
    <property type="match status" value="1"/>
</dbReference>
<dbReference type="SUPFAM" id="SSF53335">
    <property type="entry name" value="S-adenosyl-L-methionine-dependent methyltransferases"/>
    <property type="match status" value="1"/>
</dbReference>
<sequence length="215" mass="24960">MKLTEEELKFASVISYYHNIINSSVSCKLERDLRKVTILREGGSGRDEGYKNGYWHSIQTGGSVIYDLMRLWKLIVPIKDRVNGRFPISYFHTKKQAPTILDVGCGIGLFMKLASIVGFNVKGVEIRDYSDWGSMEIKRTDAFGYEEYSKYDIIYMYQPIFDAKKLNKLVLKIDSQIKVGTYMMITDMGLPSEIRKKYRYLPKVSQASRIYKKIR</sequence>
<dbReference type="AlphaFoldDB" id="A0A0F9KAW0"/>
<evidence type="ECO:0008006" key="2">
    <source>
        <dbReference type="Google" id="ProtNLM"/>
    </source>
</evidence>
<organism evidence="1">
    <name type="scientific">marine sediment metagenome</name>
    <dbReference type="NCBI Taxonomy" id="412755"/>
    <lineage>
        <taxon>unclassified sequences</taxon>
        <taxon>metagenomes</taxon>
        <taxon>ecological metagenomes</taxon>
    </lineage>
</organism>
<dbReference type="InterPro" id="IPR029063">
    <property type="entry name" value="SAM-dependent_MTases_sf"/>
</dbReference>